<dbReference type="Pfam" id="PF22528">
    <property type="entry name" value="PRMT_C"/>
    <property type="match status" value="1"/>
</dbReference>
<name>A0A139WG38_TRICA</name>
<keyword evidence="9" id="KW-1185">Reference proteome</keyword>
<reference evidence="8 9" key="1">
    <citation type="journal article" date="2008" name="Nature">
        <title>The genome of the model beetle and pest Tribolium castaneum.</title>
        <authorList>
            <consortium name="Tribolium Genome Sequencing Consortium"/>
            <person name="Richards S."/>
            <person name="Gibbs R.A."/>
            <person name="Weinstock G.M."/>
            <person name="Brown S.J."/>
            <person name="Denell R."/>
            <person name="Beeman R.W."/>
            <person name="Gibbs R."/>
            <person name="Beeman R.W."/>
            <person name="Brown S.J."/>
            <person name="Bucher G."/>
            <person name="Friedrich M."/>
            <person name="Grimmelikhuijzen C.J."/>
            <person name="Klingler M."/>
            <person name="Lorenzen M."/>
            <person name="Richards S."/>
            <person name="Roth S."/>
            <person name="Schroder R."/>
            <person name="Tautz D."/>
            <person name="Zdobnov E.M."/>
            <person name="Muzny D."/>
            <person name="Gibbs R.A."/>
            <person name="Weinstock G.M."/>
            <person name="Attaway T."/>
            <person name="Bell S."/>
            <person name="Buhay C.J."/>
            <person name="Chandrabose M.N."/>
            <person name="Chavez D."/>
            <person name="Clerk-Blankenburg K.P."/>
            <person name="Cree A."/>
            <person name="Dao M."/>
            <person name="Davis C."/>
            <person name="Chacko J."/>
            <person name="Dinh H."/>
            <person name="Dugan-Rocha S."/>
            <person name="Fowler G."/>
            <person name="Garner T.T."/>
            <person name="Garnes J."/>
            <person name="Gnirke A."/>
            <person name="Hawes A."/>
            <person name="Hernandez J."/>
            <person name="Hines S."/>
            <person name="Holder M."/>
            <person name="Hume J."/>
            <person name="Jhangiani S.N."/>
            <person name="Joshi V."/>
            <person name="Khan Z.M."/>
            <person name="Jackson L."/>
            <person name="Kovar C."/>
            <person name="Kowis A."/>
            <person name="Lee S."/>
            <person name="Lewis L.R."/>
            <person name="Margolis J."/>
            <person name="Morgan M."/>
            <person name="Nazareth L.V."/>
            <person name="Nguyen N."/>
            <person name="Okwuonu G."/>
            <person name="Parker D."/>
            <person name="Richards S."/>
            <person name="Ruiz S.J."/>
            <person name="Santibanez J."/>
            <person name="Savard J."/>
            <person name="Scherer S.E."/>
            <person name="Schneider B."/>
            <person name="Sodergren E."/>
            <person name="Tautz D."/>
            <person name="Vattahil S."/>
            <person name="Villasana D."/>
            <person name="White C.S."/>
            <person name="Wright R."/>
            <person name="Park Y."/>
            <person name="Beeman R.W."/>
            <person name="Lord J."/>
            <person name="Oppert B."/>
            <person name="Lorenzen M."/>
            <person name="Brown S."/>
            <person name="Wang L."/>
            <person name="Savard J."/>
            <person name="Tautz D."/>
            <person name="Richards S."/>
            <person name="Weinstock G."/>
            <person name="Gibbs R.A."/>
            <person name="Liu Y."/>
            <person name="Worley K."/>
            <person name="Weinstock G."/>
            <person name="Elsik C.G."/>
            <person name="Reese J.T."/>
            <person name="Elhaik E."/>
            <person name="Landan G."/>
            <person name="Graur D."/>
            <person name="Arensburger P."/>
            <person name="Atkinson P."/>
            <person name="Beeman R.W."/>
            <person name="Beidler J."/>
            <person name="Brown S.J."/>
            <person name="Demuth J.P."/>
            <person name="Drury D.W."/>
            <person name="Du Y.Z."/>
            <person name="Fujiwara H."/>
            <person name="Lorenzen M."/>
            <person name="Maselli V."/>
            <person name="Osanai M."/>
            <person name="Park Y."/>
            <person name="Robertson H.M."/>
            <person name="Tu Z."/>
            <person name="Wang J.J."/>
            <person name="Wang S."/>
            <person name="Richards S."/>
            <person name="Song H."/>
            <person name="Zhang L."/>
            <person name="Sodergren E."/>
            <person name="Werner D."/>
            <person name="Stanke M."/>
            <person name="Morgenstern B."/>
            <person name="Solovyev V."/>
            <person name="Kosarev P."/>
            <person name="Brown G."/>
            <person name="Chen H.C."/>
            <person name="Ermolaeva O."/>
            <person name="Hlavina W."/>
            <person name="Kapustin Y."/>
            <person name="Kiryutin B."/>
            <person name="Kitts P."/>
            <person name="Maglott D."/>
            <person name="Pruitt K."/>
            <person name="Sapojnikov V."/>
            <person name="Souvorov A."/>
            <person name="Mackey A.J."/>
            <person name="Waterhouse R.M."/>
            <person name="Wyder S."/>
            <person name="Zdobnov E.M."/>
            <person name="Zdobnov E.M."/>
            <person name="Wyder S."/>
            <person name="Kriventseva E.V."/>
            <person name="Kadowaki T."/>
            <person name="Bork P."/>
            <person name="Aranda M."/>
            <person name="Bao R."/>
            <person name="Beermann A."/>
            <person name="Berns N."/>
            <person name="Bolognesi R."/>
            <person name="Bonneton F."/>
            <person name="Bopp D."/>
            <person name="Brown S.J."/>
            <person name="Bucher G."/>
            <person name="Butts T."/>
            <person name="Chaumot A."/>
            <person name="Denell R.E."/>
            <person name="Ferrier D.E."/>
            <person name="Friedrich M."/>
            <person name="Gordon C.M."/>
            <person name="Jindra M."/>
            <person name="Klingler M."/>
            <person name="Lan Q."/>
            <person name="Lattorff H.M."/>
            <person name="Laudet V."/>
            <person name="von Levetsow C."/>
            <person name="Liu Z."/>
            <person name="Lutz R."/>
            <person name="Lynch J.A."/>
            <person name="da Fonseca R.N."/>
            <person name="Posnien N."/>
            <person name="Reuter R."/>
            <person name="Roth S."/>
            <person name="Savard J."/>
            <person name="Schinko J.B."/>
            <person name="Schmitt C."/>
            <person name="Schoppmeier M."/>
            <person name="Schroder R."/>
            <person name="Shippy T.D."/>
            <person name="Simonnet F."/>
            <person name="Marques-Souza H."/>
            <person name="Tautz D."/>
            <person name="Tomoyasu Y."/>
            <person name="Trauner J."/>
            <person name="Van der Zee M."/>
            <person name="Vervoort M."/>
            <person name="Wittkopp N."/>
            <person name="Wimmer E.A."/>
            <person name="Yang X."/>
            <person name="Jones A.K."/>
            <person name="Sattelle D.B."/>
            <person name="Ebert P.R."/>
            <person name="Nelson D."/>
            <person name="Scott J.G."/>
            <person name="Beeman R.W."/>
            <person name="Muthukrishnan S."/>
            <person name="Kramer K.J."/>
            <person name="Arakane Y."/>
            <person name="Beeman R.W."/>
            <person name="Zhu Q."/>
            <person name="Hogenkamp D."/>
            <person name="Dixit R."/>
            <person name="Oppert B."/>
            <person name="Jiang H."/>
            <person name="Zou Z."/>
            <person name="Marshall J."/>
            <person name="Elpidina E."/>
            <person name="Vinokurov K."/>
            <person name="Oppert C."/>
            <person name="Zou Z."/>
            <person name="Evans J."/>
            <person name="Lu Z."/>
            <person name="Zhao P."/>
            <person name="Sumathipala N."/>
            <person name="Altincicek B."/>
            <person name="Vilcinskas A."/>
            <person name="Williams M."/>
            <person name="Hultmark D."/>
            <person name="Hetru C."/>
            <person name="Jiang H."/>
            <person name="Grimmelikhuijzen C.J."/>
            <person name="Hauser F."/>
            <person name="Cazzamali G."/>
            <person name="Williamson M."/>
            <person name="Park Y."/>
            <person name="Li B."/>
            <person name="Tanaka Y."/>
            <person name="Predel R."/>
            <person name="Neupert S."/>
            <person name="Schachtner J."/>
            <person name="Verleyen P."/>
            <person name="Raible F."/>
            <person name="Bork P."/>
            <person name="Friedrich M."/>
            <person name="Walden K.K."/>
            <person name="Robertson H.M."/>
            <person name="Angeli S."/>
            <person name="Foret S."/>
            <person name="Bucher G."/>
            <person name="Schuetz S."/>
            <person name="Maleszka R."/>
            <person name="Wimmer E.A."/>
            <person name="Beeman R.W."/>
            <person name="Lorenzen M."/>
            <person name="Tomoyasu Y."/>
            <person name="Miller S.C."/>
            <person name="Grossmann D."/>
            <person name="Bucher G."/>
        </authorList>
    </citation>
    <scope>NUCLEOTIDE SEQUENCE [LARGE SCALE GENOMIC DNA]</scope>
    <source>
        <strain evidence="8 9">Georgia GA2</strain>
    </source>
</reference>
<dbReference type="EMBL" id="KQ971351">
    <property type="protein sequence ID" value="KYB26849.1"/>
    <property type="molecule type" value="Genomic_DNA"/>
</dbReference>
<dbReference type="GO" id="GO:0005634">
    <property type="term" value="C:nucleus"/>
    <property type="evidence" value="ECO:0000318"/>
    <property type="project" value="GO_Central"/>
</dbReference>
<dbReference type="GO" id="GO:0042054">
    <property type="term" value="F:histone methyltransferase activity"/>
    <property type="evidence" value="ECO:0000318"/>
    <property type="project" value="GO_Central"/>
</dbReference>
<keyword evidence="4 6" id="KW-0949">S-adenosyl-L-methionine</keyword>
<dbReference type="InterPro" id="IPR029063">
    <property type="entry name" value="SAM-dependent_MTases_sf"/>
</dbReference>
<dbReference type="OMA" id="QQTMIYF"/>
<organism evidence="8 9">
    <name type="scientific">Tribolium castaneum</name>
    <name type="common">Red flour beetle</name>
    <dbReference type="NCBI Taxonomy" id="7070"/>
    <lineage>
        <taxon>Eukaryota</taxon>
        <taxon>Metazoa</taxon>
        <taxon>Ecdysozoa</taxon>
        <taxon>Arthropoda</taxon>
        <taxon>Hexapoda</taxon>
        <taxon>Insecta</taxon>
        <taxon>Pterygota</taxon>
        <taxon>Neoptera</taxon>
        <taxon>Endopterygota</taxon>
        <taxon>Coleoptera</taxon>
        <taxon>Polyphaga</taxon>
        <taxon>Cucujiformia</taxon>
        <taxon>Tenebrionidae</taxon>
        <taxon>Tenebrionidae incertae sedis</taxon>
        <taxon>Tribolium</taxon>
    </lineage>
</organism>
<dbReference type="InterPro" id="IPR025799">
    <property type="entry name" value="Arg_MeTrfase"/>
</dbReference>
<dbReference type="AlphaFoldDB" id="A0A139WG38"/>
<dbReference type="SMR" id="A0A139WG38"/>
<comment type="catalytic activity">
    <reaction evidence="5">
        <text>L-arginyl-[protein] + S-adenosyl-L-methionine = N(omega)-methyl-L-arginyl-[protein] + S-adenosyl-L-homocysteine + H(+)</text>
        <dbReference type="Rhea" id="RHEA:48100"/>
        <dbReference type="Rhea" id="RHEA-COMP:10532"/>
        <dbReference type="Rhea" id="RHEA-COMP:11990"/>
        <dbReference type="ChEBI" id="CHEBI:15378"/>
        <dbReference type="ChEBI" id="CHEBI:29965"/>
        <dbReference type="ChEBI" id="CHEBI:57856"/>
        <dbReference type="ChEBI" id="CHEBI:59789"/>
        <dbReference type="ChEBI" id="CHEBI:65280"/>
    </reaction>
    <physiologicalReaction direction="left-to-right" evidence="5">
        <dbReference type="Rhea" id="RHEA:48101"/>
    </physiologicalReaction>
</comment>
<evidence type="ECO:0000313" key="9">
    <source>
        <dbReference type="Proteomes" id="UP000007266"/>
    </source>
</evidence>
<dbReference type="STRING" id="7070.A0A139WG38"/>
<evidence type="ECO:0000313" key="8">
    <source>
        <dbReference type="EMBL" id="KYB26849.1"/>
    </source>
</evidence>
<evidence type="ECO:0000256" key="5">
    <source>
        <dbReference type="ARBA" id="ARBA00049303"/>
    </source>
</evidence>
<dbReference type="Gene3D" id="3.40.50.150">
    <property type="entry name" value="Vaccinia Virus protein VP39"/>
    <property type="match status" value="1"/>
</dbReference>
<keyword evidence="3 6" id="KW-0808">Transferase</keyword>
<dbReference type="GO" id="GO:0006338">
    <property type="term" value="P:chromatin remodeling"/>
    <property type="evidence" value="ECO:0000318"/>
    <property type="project" value="GO_Central"/>
</dbReference>
<evidence type="ECO:0000256" key="3">
    <source>
        <dbReference type="ARBA" id="ARBA00022679"/>
    </source>
</evidence>
<dbReference type="FunFam" id="2.70.160.11:FF:000024">
    <property type="entry name" value="Arginine methyltransferase 8"/>
    <property type="match status" value="1"/>
</dbReference>
<dbReference type="Pfam" id="PF06325">
    <property type="entry name" value="PrmA"/>
    <property type="match status" value="1"/>
</dbReference>
<dbReference type="PROSITE" id="PS51678">
    <property type="entry name" value="SAM_MT_PRMT"/>
    <property type="match status" value="1"/>
</dbReference>
<evidence type="ECO:0000259" key="7">
    <source>
        <dbReference type="Pfam" id="PF22528"/>
    </source>
</evidence>
<dbReference type="InParanoid" id="A0A139WG38"/>
<dbReference type="GO" id="GO:0035242">
    <property type="term" value="F:protein-arginine omega-N asymmetric methyltransferase activity"/>
    <property type="evidence" value="ECO:0000318"/>
    <property type="project" value="GO_Central"/>
</dbReference>
<dbReference type="FunCoup" id="A0A139WG38">
    <property type="interactions" value="334"/>
</dbReference>
<dbReference type="Gene3D" id="2.70.160.11">
    <property type="entry name" value="Hnrnp arginine n-methyltransferase1"/>
    <property type="match status" value="1"/>
</dbReference>
<evidence type="ECO:0000256" key="6">
    <source>
        <dbReference type="PROSITE-ProRule" id="PRU01015"/>
    </source>
</evidence>
<proteinExistence type="predicted"/>
<feature type="domain" description="Protein arginine N-methyltransferase" evidence="7">
    <location>
        <begin position="129"/>
        <end position="287"/>
    </location>
</feature>
<reference evidence="8 9" key="2">
    <citation type="journal article" date="2010" name="Nucleic Acids Res.">
        <title>BeetleBase in 2010: revisions to provide comprehensive genomic information for Tribolium castaneum.</title>
        <authorList>
            <person name="Kim H.S."/>
            <person name="Murphy T."/>
            <person name="Xia J."/>
            <person name="Caragea D."/>
            <person name="Park Y."/>
            <person name="Beeman R.W."/>
            <person name="Lorenzen M.D."/>
            <person name="Butcher S."/>
            <person name="Manak J.R."/>
            <person name="Brown S.J."/>
        </authorList>
    </citation>
    <scope>GENOME REANNOTATION</scope>
    <source>
        <strain evidence="8 9">Georgia GA2</strain>
    </source>
</reference>
<dbReference type="PANTHER" id="PTHR11006">
    <property type="entry name" value="PROTEIN ARGININE N-METHYLTRANSFERASE"/>
    <property type="match status" value="1"/>
</dbReference>
<dbReference type="eggNOG" id="KOG1499">
    <property type="taxonomic scope" value="Eukaryota"/>
</dbReference>
<dbReference type="Proteomes" id="UP000007266">
    <property type="component" value="Linkage group 7"/>
</dbReference>
<dbReference type="PANTHER" id="PTHR11006:SF122">
    <property type="entry name" value="ARGININE METHYLTRANSFERASE 8"/>
    <property type="match status" value="1"/>
</dbReference>
<dbReference type="GO" id="GO:0032259">
    <property type="term" value="P:methylation"/>
    <property type="evidence" value="ECO:0007669"/>
    <property type="project" value="UniProtKB-KW"/>
</dbReference>
<accession>A0A139WG38</accession>
<gene>
    <name evidence="8" type="primary">AUGUSTUS-3.0.2_34762</name>
    <name evidence="8" type="ORF">TcasGA2_TC034762</name>
</gene>
<dbReference type="FunFam" id="3.40.50.150:FF:000003">
    <property type="entry name" value="Blast:Protein arginine N-methyltransferase 1"/>
    <property type="match status" value="1"/>
</dbReference>
<dbReference type="EC" id="2.1.1.319" evidence="1"/>
<dbReference type="InterPro" id="IPR055135">
    <property type="entry name" value="PRMT_dom"/>
</dbReference>
<dbReference type="SUPFAM" id="SSF53335">
    <property type="entry name" value="S-adenosyl-L-methionine-dependent methyltransferases"/>
    <property type="match status" value="1"/>
</dbReference>
<evidence type="ECO:0000256" key="2">
    <source>
        <dbReference type="ARBA" id="ARBA00022603"/>
    </source>
</evidence>
<dbReference type="CDD" id="cd02440">
    <property type="entry name" value="AdoMet_MTases"/>
    <property type="match status" value="1"/>
</dbReference>
<evidence type="ECO:0000256" key="1">
    <source>
        <dbReference type="ARBA" id="ARBA00011925"/>
    </source>
</evidence>
<evidence type="ECO:0000256" key="4">
    <source>
        <dbReference type="ARBA" id="ARBA00022691"/>
    </source>
</evidence>
<sequence>MLRDAPRNKAYKQAIFDNADQILGRRVLDVGAGTGILSVFCAQAGAAKVYAVEASNVSKIAREVIKENGFDKVIEVINSRIEDTVLPEKVDIIVSEWMGFYLLHEGMLDSVIFARDKFLKPGGLMFPESATIYSAPCCVPSMFDSWGNIEGVSMKSFSEKLRTEASHKPSTVSVAKEHILADPEVLLWIDLREVTQKEVDGFKVQHIAVATKAGKYQGICLWFTCTFPSFVTEPVTLSTAPEDPETHWKQTTIVLPTEIQVEQKAPIAYELSLARAQENPRRYNIEVTMLDPAEVEHPEYCACHMTKCILVWAMLEKYEKESMGSDYNIRDLRAQPGVEGRPGPRAPFWVVLGVAGVVCGARSLHPASPRILLPWAFYRRPRSSPCALCLYSTATLRLFQTKNRRNKSTTALSEPRTTVEASYTARRRLKYIIDKSIMVKKPTLPSG</sequence>
<keyword evidence="2 6" id="KW-0489">Methyltransferase</keyword>
<dbReference type="GO" id="GO:0035241">
    <property type="term" value="F:protein-arginine omega-N monomethyltransferase activity"/>
    <property type="evidence" value="ECO:0000318"/>
    <property type="project" value="GO_Central"/>
</dbReference>
<protein>
    <recommendedName>
        <fullName evidence="1">type I protein arginine methyltransferase</fullName>
        <ecNumber evidence="1">2.1.1.319</ecNumber>
    </recommendedName>
</protein>
<dbReference type="GO" id="GO:0006355">
    <property type="term" value="P:regulation of DNA-templated transcription"/>
    <property type="evidence" value="ECO:0000318"/>
    <property type="project" value="GO_Central"/>
</dbReference>